<dbReference type="GeneID" id="59338373"/>
<evidence type="ECO:0000313" key="1">
    <source>
        <dbReference type="EMBL" id="KAF6224787.1"/>
    </source>
</evidence>
<sequence length="198" mass="22538">MPKKEYSLLLDEAVYADMVQYHYDSSRWMDLQHVRAEAARIPRSSKKLEELCRKGAIEVGDTWTMRKTDRDGNVIAFSATAIGLSQIEALDIYSIPMMRTNGQLNGNTWPCIGPSDFDQTMVRAHSGVNRSFRNTWDIISVTRNNQELGSLHLCRQCLQLWEDEMEKWGCNGLGESVGDRWLVSAQTPYSSIKLTEVS</sequence>
<organism evidence="1 2">
    <name type="scientific">Letharia lupina</name>
    <dbReference type="NCBI Taxonomy" id="560253"/>
    <lineage>
        <taxon>Eukaryota</taxon>
        <taxon>Fungi</taxon>
        <taxon>Dikarya</taxon>
        <taxon>Ascomycota</taxon>
        <taxon>Pezizomycotina</taxon>
        <taxon>Lecanoromycetes</taxon>
        <taxon>OSLEUM clade</taxon>
        <taxon>Lecanoromycetidae</taxon>
        <taxon>Lecanorales</taxon>
        <taxon>Lecanorineae</taxon>
        <taxon>Parmeliaceae</taxon>
        <taxon>Letharia</taxon>
    </lineage>
</organism>
<dbReference type="Proteomes" id="UP000593566">
    <property type="component" value="Unassembled WGS sequence"/>
</dbReference>
<comment type="caution">
    <text evidence="1">The sequence shown here is derived from an EMBL/GenBank/DDBJ whole genome shotgun (WGS) entry which is preliminary data.</text>
</comment>
<gene>
    <name evidence="1" type="ORF">HO133_009981</name>
</gene>
<evidence type="ECO:0000313" key="2">
    <source>
        <dbReference type="Proteomes" id="UP000593566"/>
    </source>
</evidence>
<accession>A0A8H6CJX8</accession>
<dbReference type="RefSeq" id="XP_037153654.1">
    <property type="nucleotide sequence ID" value="XM_037300837.1"/>
</dbReference>
<protein>
    <submittedName>
        <fullName evidence="1">Uncharacterized protein</fullName>
    </submittedName>
</protein>
<dbReference type="EMBL" id="JACCJB010000008">
    <property type="protein sequence ID" value="KAF6224787.1"/>
    <property type="molecule type" value="Genomic_DNA"/>
</dbReference>
<reference evidence="1 2" key="1">
    <citation type="journal article" date="2020" name="Genomics">
        <title>Complete, high-quality genomes from long-read metagenomic sequencing of two wolf lichen thalli reveals enigmatic genome architecture.</title>
        <authorList>
            <person name="McKenzie S.K."/>
            <person name="Walston R.F."/>
            <person name="Allen J.L."/>
        </authorList>
    </citation>
    <scope>NUCLEOTIDE SEQUENCE [LARGE SCALE GENOMIC DNA]</scope>
    <source>
        <strain evidence="1">WasteWater1</strain>
    </source>
</reference>
<dbReference type="AlphaFoldDB" id="A0A8H6CJX8"/>
<proteinExistence type="predicted"/>
<name>A0A8H6CJX8_9LECA</name>
<keyword evidence="2" id="KW-1185">Reference proteome</keyword>